<evidence type="ECO:0000313" key="8">
    <source>
        <dbReference type="Proteomes" id="UP000192674"/>
    </source>
</evidence>
<feature type="transmembrane region" description="Helical" evidence="5">
    <location>
        <begin position="50"/>
        <end position="74"/>
    </location>
</feature>
<evidence type="ECO:0000256" key="5">
    <source>
        <dbReference type="SAM" id="Phobius"/>
    </source>
</evidence>
<evidence type="ECO:0000256" key="4">
    <source>
        <dbReference type="ARBA" id="ARBA00023136"/>
    </source>
</evidence>
<evidence type="ECO:0000256" key="3">
    <source>
        <dbReference type="ARBA" id="ARBA00022989"/>
    </source>
</evidence>
<protein>
    <recommendedName>
        <fullName evidence="6">Methylamine utilisation protein MauE domain-containing protein</fullName>
    </recommendedName>
</protein>
<feature type="transmembrane region" description="Helical" evidence="5">
    <location>
        <begin position="128"/>
        <end position="146"/>
    </location>
</feature>
<dbReference type="RefSeq" id="WP_084425470.1">
    <property type="nucleotide sequence ID" value="NZ_FWXV01000001.1"/>
</dbReference>
<organism evidence="7 8">
    <name type="scientific">Kibdelosporangium aridum</name>
    <dbReference type="NCBI Taxonomy" id="2030"/>
    <lineage>
        <taxon>Bacteria</taxon>
        <taxon>Bacillati</taxon>
        <taxon>Actinomycetota</taxon>
        <taxon>Actinomycetes</taxon>
        <taxon>Pseudonocardiales</taxon>
        <taxon>Pseudonocardiaceae</taxon>
        <taxon>Kibdelosporangium</taxon>
    </lineage>
</organism>
<feature type="transmembrane region" description="Helical" evidence="5">
    <location>
        <begin position="153"/>
        <end position="172"/>
    </location>
</feature>
<keyword evidence="2 5" id="KW-0812">Transmembrane</keyword>
<dbReference type="Pfam" id="PF07291">
    <property type="entry name" value="MauE"/>
    <property type="match status" value="1"/>
</dbReference>
<sequence length="181" mass="18412">MAYISVAAMVLCGLVLLISAVSKARSGKDYAEFAASIPAFGIPAQWTRLFAAATLAAEVAITALLLCATVLMAADLNTGRWLATAGLGLSVGLFGVLTVAVWRAVARRSGAVCRCFGPAHTVLARRHVVRNALLLLIAVLGVATLSPGTVDPVIAALAAAGGAVGAVFVIRFDDLADLLVG</sequence>
<name>A0A1Y5X6P5_KIBAR</name>
<dbReference type="EMBL" id="FWXV01000001">
    <property type="protein sequence ID" value="SMC74961.1"/>
    <property type="molecule type" value="Genomic_DNA"/>
</dbReference>
<dbReference type="InterPro" id="IPR009908">
    <property type="entry name" value="Methylamine_util_MauE"/>
</dbReference>
<keyword evidence="4 5" id="KW-0472">Membrane</keyword>
<evidence type="ECO:0000256" key="2">
    <source>
        <dbReference type="ARBA" id="ARBA00022692"/>
    </source>
</evidence>
<proteinExistence type="predicted"/>
<gene>
    <name evidence="7" type="ORF">SAMN05661093_01894</name>
</gene>
<dbReference type="GO" id="GO:0030416">
    <property type="term" value="P:methylamine metabolic process"/>
    <property type="evidence" value="ECO:0007669"/>
    <property type="project" value="InterPro"/>
</dbReference>
<keyword evidence="3 5" id="KW-1133">Transmembrane helix</keyword>
<evidence type="ECO:0000313" key="7">
    <source>
        <dbReference type="EMBL" id="SMC74961.1"/>
    </source>
</evidence>
<dbReference type="AlphaFoldDB" id="A0A1Y5X6P5"/>
<evidence type="ECO:0000256" key="1">
    <source>
        <dbReference type="ARBA" id="ARBA00004141"/>
    </source>
</evidence>
<feature type="transmembrane region" description="Helical" evidence="5">
    <location>
        <begin position="81"/>
        <end position="102"/>
    </location>
</feature>
<comment type="subcellular location">
    <subcellularLocation>
        <location evidence="1">Membrane</location>
        <topology evidence="1">Multi-pass membrane protein</topology>
    </subcellularLocation>
</comment>
<dbReference type="Proteomes" id="UP000192674">
    <property type="component" value="Unassembled WGS sequence"/>
</dbReference>
<keyword evidence="8" id="KW-1185">Reference proteome</keyword>
<accession>A0A1Y5X6P5</accession>
<dbReference type="OrthoDB" id="3638789at2"/>
<reference evidence="7 8" key="1">
    <citation type="submission" date="2017-04" db="EMBL/GenBank/DDBJ databases">
        <authorList>
            <person name="Afonso C.L."/>
            <person name="Miller P.J."/>
            <person name="Scott M.A."/>
            <person name="Spackman E."/>
            <person name="Goraichik I."/>
            <person name="Dimitrov K.M."/>
            <person name="Suarez D.L."/>
            <person name="Swayne D.E."/>
        </authorList>
    </citation>
    <scope>NUCLEOTIDE SEQUENCE [LARGE SCALE GENOMIC DNA]</scope>
    <source>
        <strain evidence="7 8">DSM 43828</strain>
    </source>
</reference>
<feature type="domain" description="Methylamine utilisation protein MauE" evidence="6">
    <location>
        <begin position="2"/>
        <end position="143"/>
    </location>
</feature>
<dbReference type="GO" id="GO:0016020">
    <property type="term" value="C:membrane"/>
    <property type="evidence" value="ECO:0007669"/>
    <property type="project" value="UniProtKB-SubCell"/>
</dbReference>
<evidence type="ECO:0000259" key="6">
    <source>
        <dbReference type="Pfam" id="PF07291"/>
    </source>
</evidence>